<keyword evidence="1" id="KW-0472">Membrane</keyword>
<keyword evidence="3" id="KW-1185">Reference proteome</keyword>
<protein>
    <submittedName>
        <fullName evidence="2">Uncharacterized protein</fullName>
    </submittedName>
</protein>
<feature type="transmembrane region" description="Helical" evidence="1">
    <location>
        <begin position="5"/>
        <end position="22"/>
    </location>
</feature>
<proteinExistence type="predicted"/>
<dbReference type="AlphaFoldDB" id="A0A3A8ENH4"/>
<accession>A0A3A8ENH4</accession>
<evidence type="ECO:0000256" key="1">
    <source>
        <dbReference type="SAM" id="Phobius"/>
    </source>
</evidence>
<sequence length="98" mass="11321">MNINITFWVPIIVAISAMWVYVDASGHKIGKTPQKSFFNIGAEWWGVACLLFWIIAFPCYLYKRNDLIELAKIYPVEPKARNLKIGLFVLVCVLRIFI</sequence>
<organism evidence="2 3">
    <name type="scientific">Acinetobacter guerrae</name>
    <dbReference type="NCBI Taxonomy" id="1843371"/>
    <lineage>
        <taxon>Bacteria</taxon>
        <taxon>Pseudomonadati</taxon>
        <taxon>Pseudomonadota</taxon>
        <taxon>Gammaproteobacteria</taxon>
        <taxon>Moraxellales</taxon>
        <taxon>Moraxellaceae</taxon>
        <taxon>Acinetobacter</taxon>
    </lineage>
</organism>
<evidence type="ECO:0000313" key="2">
    <source>
        <dbReference type="EMBL" id="RKG29913.1"/>
    </source>
</evidence>
<dbReference type="RefSeq" id="WP_120371503.1">
    <property type="nucleotide sequence ID" value="NZ_RAXU01000048.1"/>
</dbReference>
<gene>
    <name evidence="2" type="ORF">D7V21_16810</name>
</gene>
<dbReference type="Proteomes" id="UP000269001">
    <property type="component" value="Unassembled WGS sequence"/>
</dbReference>
<evidence type="ECO:0000313" key="3">
    <source>
        <dbReference type="Proteomes" id="UP000269001"/>
    </source>
</evidence>
<keyword evidence="1" id="KW-1133">Transmembrane helix</keyword>
<feature type="transmembrane region" description="Helical" evidence="1">
    <location>
        <begin position="42"/>
        <end position="62"/>
    </location>
</feature>
<keyword evidence="1" id="KW-0812">Transmembrane</keyword>
<comment type="caution">
    <text evidence="2">The sequence shown here is derived from an EMBL/GenBank/DDBJ whole genome shotgun (WGS) entry which is preliminary data.</text>
</comment>
<dbReference type="EMBL" id="RAXU01000048">
    <property type="protein sequence ID" value="RKG29913.1"/>
    <property type="molecule type" value="Genomic_DNA"/>
</dbReference>
<reference evidence="2 3" key="1">
    <citation type="submission" date="2018-09" db="EMBL/GenBank/DDBJ databases">
        <title>The draft genome of Acinetobacter spp. strains.</title>
        <authorList>
            <person name="Qin J."/>
            <person name="Feng Y."/>
            <person name="Zong Z."/>
        </authorList>
    </citation>
    <scope>NUCLEOTIDE SEQUENCE [LARGE SCALE GENOMIC DNA]</scope>
    <source>
        <strain evidence="2 3">WCHAc060096</strain>
    </source>
</reference>
<name>A0A3A8ENH4_9GAMM</name>